<keyword evidence="1" id="KW-0472">Membrane</keyword>
<evidence type="ECO:0000256" key="1">
    <source>
        <dbReference type="SAM" id="Phobius"/>
    </source>
</evidence>
<keyword evidence="1" id="KW-1133">Transmembrane helix</keyword>
<gene>
    <name evidence="2" type="ORF">EZS28_016012</name>
</gene>
<organism evidence="2 3">
    <name type="scientific">Streblomastix strix</name>
    <dbReference type="NCBI Taxonomy" id="222440"/>
    <lineage>
        <taxon>Eukaryota</taxon>
        <taxon>Metamonada</taxon>
        <taxon>Preaxostyla</taxon>
        <taxon>Oxymonadida</taxon>
        <taxon>Streblomastigidae</taxon>
        <taxon>Streblomastix</taxon>
    </lineage>
</organism>
<feature type="transmembrane region" description="Helical" evidence="1">
    <location>
        <begin position="58"/>
        <end position="80"/>
    </location>
</feature>
<evidence type="ECO:0000313" key="2">
    <source>
        <dbReference type="EMBL" id="KAA6388460.1"/>
    </source>
</evidence>
<keyword evidence="1" id="KW-0812">Transmembrane</keyword>
<name>A0A5J4W1E3_9EUKA</name>
<feature type="transmembrane region" description="Helical" evidence="1">
    <location>
        <begin position="100"/>
        <end position="119"/>
    </location>
</feature>
<comment type="caution">
    <text evidence="2">The sequence shown here is derived from an EMBL/GenBank/DDBJ whole genome shotgun (WGS) entry which is preliminary data.</text>
</comment>
<sequence>MNIFDAQLNILKEIAPPDPGYVQLQESNVESSIFSSPTVIYANKAPPDPNQLQHQVNVLYQLIVIIAPFVTAVYIAPPFVDQHSQNSVDIISNLPDVPRFALMIPPFEFVTPFCYVNLIY</sequence>
<proteinExistence type="predicted"/>
<reference evidence="2 3" key="1">
    <citation type="submission" date="2019-03" db="EMBL/GenBank/DDBJ databases">
        <title>Single cell metagenomics reveals metabolic interactions within the superorganism composed of flagellate Streblomastix strix and complex community of Bacteroidetes bacteria on its surface.</title>
        <authorList>
            <person name="Treitli S.C."/>
            <person name="Kolisko M."/>
            <person name="Husnik F."/>
            <person name="Keeling P."/>
            <person name="Hampl V."/>
        </authorList>
    </citation>
    <scope>NUCLEOTIDE SEQUENCE [LARGE SCALE GENOMIC DNA]</scope>
    <source>
        <strain evidence="2">ST1C</strain>
    </source>
</reference>
<dbReference type="EMBL" id="SNRW01003974">
    <property type="protein sequence ID" value="KAA6388460.1"/>
    <property type="molecule type" value="Genomic_DNA"/>
</dbReference>
<evidence type="ECO:0000313" key="3">
    <source>
        <dbReference type="Proteomes" id="UP000324800"/>
    </source>
</evidence>
<dbReference type="Proteomes" id="UP000324800">
    <property type="component" value="Unassembled WGS sequence"/>
</dbReference>
<dbReference type="AlphaFoldDB" id="A0A5J4W1E3"/>
<protein>
    <recommendedName>
        <fullName evidence="4">Transmembrane protein</fullName>
    </recommendedName>
</protein>
<accession>A0A5J4W1E3</accession>
<evidence type="ECO:0008006" key="4">
    <source>
        <dbReference type="Google" id="ProtNLM"/>
    </source>
</evidence>